<reference evidence="2 3" key="1">
    <citation type="submission" date="2019-07" db="EMBL/GenBank/DDBJ databases">
        <title>Complete genome sequence of Comamonas sp. NLF 7-7 isolated from livestock.</title>
        <authorList>
            <person name="Kim D.H."/>
            <person name="Kim J.G."/>
        </authorList>
    </citation>
    <scope>NUCLEOTIDE SEQUENCE [LARGE SCALE GENOMIC DNA]</scope>
    <source>
        <strain evidence="2 3">NLF 7-7</strain>
    </source>
</reference>
<keyword evidence="3" id="KW-1185">Reference proteome</keyword>
<evidence type="ECO:0000256" key="1">
    <source>
        <dbReference type="SAM" id="Phobius"/>
    </source>
</evidence>
<organism evidence="2 3">
    <name type="scientific">Comamonas flocculans</name>
    <dbReference type="NCBI Taxonomy" id="2597701"/>
    <lineage>
        <taxon>Bacteria</taxon>
        <taxon>Pseudomonadati</taxon>
        <taxon>Pseudomonadota</taxon>
        <taxon>Betaproteobacteria</taxon>
        <taxon>Burkholderiales</taxon>
        <taxon>Comamonadaceae</taxon>
        <taxon>Comamonas</taxon>
    </lineage>
</organism>
<accession>A0A5B8RUG4</accession>
<feature type="transmembrane region" description="Helical" evidence="1">
    <location>
        <begin position="328"/>
        <end position="350"/>
    </location>
</feature>
<dbReference type="KEGG" id="cof:FOZ74_08960"/>
<sequence length="394" mass="42316">MKRRGGPPVHAARRFALRGLVLLCLVFLGLSWVAVHQLQGMAIQEAEGRARLVADGMAQQVQHAVQVGVPLNELVGVTALFEHRLQAFDDLLAASLHDSRDQVLHQRARGKTGAAALAVQAPVTVSGIPVARIHVLWREPATATLLTLWAVPLVALLAFTGALGAEGLRYSLAGEVLHRERIVAAACSRIGAGDFAFRLPRLGRREFDARLPWLRAQLRHVNEQFERLQRLTQSLRRTEPEQTKRALLDEGLARVEGRDQYSQMPALVLSDLPSRTARARWRGLWLGLAAWLLALAGTGLQPLGLLALGLGLLMLVALPATRRQGRSAGLGLLLGGVALGPGLCLLALQVWAPQAMAQLGGWGRGALVFCALAAVVLPWLPTPGRCPAEGADAA</sequence>
<feature type="transmembrane region" description="Helical" evidence="1">
    <location>
        <begin position="114"/>
        <end position="137"/>
    </location>
</feature>
<evidence type="ECO:0000313" key="2">
    <source>
        <dbReference type="EMBL" id="QEA13151.1"/>
    </source>
</evidence>
<keyword evidence="1" id="KW-0812">Transmembrane</keyword>
<feature type="transmembrane region" description="Helical" evidence="1">
    <location>
        <begin position="362"/>
        <end position="380"/>
    </location>
</feature>
<keyword evidence="1" id="KW-1133">Transmembrane helix</keyword>
<dbReference type="Proteomes" id="UP000321199">
    <property type="component" value="Chromosome"/>
</dbReference>
<dbReference type="EMBL" id="CP042344">
    <property type="protein sequence ID" value="QEA13151.1"/>
    <property type="molecule type" value="Genomic_DNA"/>
</dbReference>
<dbReference type="AlphaFoldDB" id="A0A5B8RUG4"/>
<dbReference type="RefSeq" id="WP_146912743.1">
    <property type="nucleotide sequence ID" value="NZ_CP042344.1"/>
</dbReference>
<proteinExistence type="predicted"/>
<name>A0A5B8RUG4_9BURK</name>
<feature type="transmembrane region" description="Helical" evidence="1">
    <location>
        <begin position="143"/>
        <end position="165"/>
    </location>
</feature>
<keyword evidence="1" id="KW-0472">Membrane</keyword>
<gene>
    <name evidence="2" type="ORF">FOZ74_08960</name>
</gene>
<protein>
    <submittedName>
        <fullName evidence="2">Uncharacterized protein</fullName>
    </submittedName>
</protein>
<feature type="transmembrane region" description="Helical" evidence="1">
    <location>
        <begin position="15"/>
        <end position="35"/>
    </location>
</feature>
<evidence type="ECO:0000313" key="3">
    <source>
        <dbReference type="Proteomes" id="UP000321199"/>
    </source>
</evidence>
<feature type="transmembrane region" description="Helical" evidence="1">
    <location>
        <begin position="303"/>
        <end position="321"/>
    </location>
</feature>
<dbReference type="OrthoDB" id="1679175at2"/>